<evidence type="ECO:0000256" key="4">
    <source>
        <dbReference type="ARBA" id="ARBA00022692"/>
    </source>
</evidence>
<keyword evidence="5 7" id="KW-1133">Transmembrane helix</keyword>
<dbReference type="AlphaFoldDB" id="A0A7C1FQX0"/>
<accession>A0A7C1FQX0</accession>
<sequence>MIAYRDLARNRRRTLFTMLAVALGLALLITLNGYISGVMEDGLQNSIRLQTGHVQVRAATYPDGKHSVQWKDLIERPEEIAAQAMTMPEVRAAAPILWLDAVLSTGNESIGLQVYGIDVTSALHDPLRASIVAGAFLDANDRSGVLMGERLAQSLNLKVGDTVHLVTINANGEPVEAPFVIRGLFSSGVLVYDESVLFMPLTRAQSFALTGNRASTVMIELHERNDAERVALALAQPGLQALTWRDMNAFIIQSMDTAFSFYMILDAIVMLIVAVIIANTLLMAVFERVRELGILAALGMKRLQILQMILFEAAIIALAGIAVGVVLGLLGVAFLTQNGFVLGEMAATAGNLPMSNVIYARFAPDLFAWLAVWTFLIALLASLYPAWFAARLEPVRALHTE</sequence>
<dbReference type="PANTHER" id="PTHR30489:SF0">
    <property type="entry name" value="LIPOPROTEIN-RELEASING SYSTEM TRANSMEMBRANE PROTEIN LOLE"/>
    <property type="match status" value="1"/>
</dbReference>
<gene>
    <name evidence="10" type="ORF">ENQ20_15525</name>
</gene>
<evidence type="ECO:0000256" key="6">
    <source>
        <dbReference type="ARBA" id="ARBA00023136"/>
    </source>
</evidence>
<feature type="transmembrane region" description="Helical" evidence="7">
    <location>
        <begin position="259"/>
        <end position="284"/>
    </location>
</feature>
<reference evidence="10" key="1">
    <citation type="journal article" date="2020" name="mSystems">
        <title>Genome- and Community-Level Interaction Insights into Carbon Utilization and Element Cycling Functions of Hydrothermarchaeota in Hydrothermal Sediment.</title>
        <authorList>
            <person name="Zhou Z."/>
            <person name="Liu Y."/>
            <person name="Xu W."/>
            <person name="Pan J."/>
            <person name="Luo Z.H."/>
            <person name="Li M."/>
        </authorList>
    </citation>
    <scope>NUCLEOTIDE SEQUENCE [LARGE SCALE GENOMIC DNA]</scope>
    <source>
        <strain evidence="10">SpSt-289</strain>
    </source>
</reference>
<keyword evidence="4 7" id="KW-0812">Transmembrane</keyword>
<feature type="transmembrane region" description="Helical" evidence="7">
    <location>
        <begin position="366"/>
        <end position="390"/>
    </location>
</feature>
<evidence type="ECO:0000256" key="1">
    <source>
        <dbReference type="ARBA" id="ARBA00004651"/>
    </source>
</evidence>
<comment type="subcellular location">
    <subcellularLocation>
        <location evidence="1">Cell membrane</location>
        <topology evidence="1">Multi-pass membrane protein</topology>
    </subcellularLocation>
</comment>
<dbReference type="InterPro" id="IPR025857">
    <property type="entry name" value="MacB_PCD"/>
</dbReference>
<protein>
    <submittedName>
        <fullName evidence="10">ABC transporter permease</fullName>
    </submittedName>
</protein>
<dbReference type="InterPro" id="IPR051447">
    <property type="entry name" value="Lipoprotein-release_system"/>
</dbReference>
<dbReference type="Pfam" id="PF12704">
    <property type="entry name" value="MacB_PCD"/>
    <property type="match status" value="1"/>
</dbReference>
<name>A0A7C1FQX0_9CHLR</name>
<dbReference type="GO" id="GO:0098797">
    <property type="term" value="C:plasma membrane protein complex"/>
    <property type="evidence" value="ECO:0007669"/>
    <property type="project" value="TreeGrafter"/>
</dbReference>
<feature type="transmembrane region" description="Helical" evidence="7">
    <location>
        <begin position="305"/>
        <end position="335"/>
    </location>
</feature>
<comment type="caution">
    <text evidence="10">The sequence shown here is derived from an EMBL/GenBank/DDBJ whole genome shotgun (WGS) entry which is preliminary data.</text>
</comment>
<evidence type="ECO:0000256" key="5">
    <source>
        <dbReference type="ARBA" id="ARBA00022989"/>
    </source>
</evidence>
<keyword evidence="3" id="KW-1003">Cell membrane</keyword>
<dbReference type="EMBL" id="DSMG01000163">
    <property type="protein sequence ID" value="HDX32878.1"/>
    <property type="molecule type" value="Genomic_DNA"/>
</dbReference>
<evidence type="ECO:0000256" key="7">
    <source>
        <dbReference type="SAM" id="Phobius"/>
    </source>
</evidence>
<evidence type="ECO:0000259" key="9">
    <source>
        <dbReference type="Pfam" id="PF12704"/>
    </source>
</evidence>
<evidence type="ECO:0000259" key="8">
    <source>
        <dbReference type="Pfam" id="PF02687"/>
    </source>
</evidence>
<feature type="domain" description="MacB-like periplasmic core" evidence="9">
    <location>
        <begin position="14"/>
        <end position="234"/>
    </location>
</feature>
<dbReference type="InterPro" id="IPR003838">
    <property type="entry name" value="ABC3_permease_C"/>
</dbReference>
<comment type="similarity">
    <text evidence="2">Belongs to the ABC-4 integral membrane protein family. LolC/E subfamily.</text>
</comment>
<evidence type="ECO:0000313" key="10">
    <source>
        <dbReference type="EMBL" id="HDX32878.1"/>
    </source>
</evidence>
<feature type="domain" description="ABC3 transporter permease C-terminal" evidence="8">
    <location>
        <begin position="267"/>
        <end position="394"/>
    </location>
</feature>
<proteinExistence type="inferred from homology"/>
<evidence type="ECO:0000256" key="3">
    <source>
        <dbReference type="ARBA" id="ARBA00022475"/>
    </source>
</evidence>
<dbReference type="PANTHER" id="PTHR30489">
    <property type="entry name" value="LIPOPROTEIN-RELEASING SYSTEM TRANSMEMBRANE PROTEIN LOLE"/>
    <property type="match status" value="1"/>
</dbReference>
<evidence type="ECO:0000256" key="2">
    <source>
        <dbReference type="ARBA" id="ARBA00005236"/>
    </source>
</evidence>
<dbReference type="Pfam" id="PF02687">
    <property type="entry name" value="FtsX"/>
    <property type="match status" value="1"/>
</dbReference>
<dbReference type="GO" id="GO:0044874">
    <property type="term" value="P:lipoprotein localization to outer membrane"/>
    <property type="evidence" value="ECO:0007669"/>
    <property type="project" value="TreeGrafter"/>
</dbReference>
<keyword evidence="6 7" id="KW-0472">Membrane</keyword>
<organism evidence="10">
    <name type="scientific">Caldilinea aerophila</name>
    <dbReference type="NCBI Taxonomy" id="133453"/>
    <lineage>
        <taxon>Bacteria</taxon>
        <taxon>Bacillati</taxon>
        <taxon>Chloroflexota</taxon>
        <taxon>Caldilineae</taxon>
        <taxon>Caldilineales</taxon>
        <taxon>Caldilineaceae</taxon>
        <taxon>Caldilinea</taxon>
    </lineage>
</organism>